<evidence type="ECO:0000256" key="4">
    <source>
        <dbReference type="ARBA" id="ARBA00022571"/>
    </source>
</evidence>
<dbReference type="GO" id="GO:0005737">
    <property type="term" value="C:cytoplasm"/>
    <property type="evidence" value="ECO:0007669"/>
    <property type="project" value="InterPro"/>
</dbReference>
<evidence type="ECO:0000256" key="11">
    <source>
        <dbReference type="ARBA" id="ARBA00030639"/>
    </source>
</evidence>
<comment type="catalytic activity">
    <reaction evidence="12">
        <text>N-acetyl-L-glutamate + ATP = N-acetyl-L-glutamyl 5-phosphate + ADP</text>
        <dbReference type="Rhea" id="RHEA:14629"/>
        <dbReference type="ChEBI" id="CHEBI:30616"/>
        <dbReference type="ChEBI" id="CHEBI:44337"/>
        <dbReference type="ChEBI" id="CHEBI:57936"/>
        <dbReference type="ChEBI" id="CHEBI:456216"/>
        <dbReference type="EC" id="2.7.2.8"/>
    </reaction>
</comment>
<keyword evidence="6 19" id="KW-0808">Transferase</keyword>
<evidence type="ECO:0000256" key="7">
    <source>
        <dbReference type="ARBA" id="ARBA00022741"/>
    </source>
</evidence>
<dbReference type="NCBIfam" id="TIGR00761">
    <property type="entry name" value="argB"/>
    <property type="match status" value="1"/>
</dbReference>
<dbReference type="InterPro" id="IPR041734">
    <property type="entry name" value="NAGK-fArgBP"/>
</dbReference>
<dbReference type="NCBIfam" id="NF003387">
    <property type="entry name" value="PRK04531.1-2"/>
    <property type="match status" value="1"/>
</dbReference>
<feature type="site" description="Transition state stabilizer" evidence="15">
    <location>
        <position position="275"/>
    </location>
</feature>
<comment type="similarity">
    <text evidence="13">In the N-terminal section; belongs to the acetylglutamate kinase family. ArgB subfamily.</text>
</comment>
<dbReference type="GO" id="GO:0006526">
    <property type="term" value="P:L-arginine biosynthetic process"/>
    <property type="evidence" value="ECO:0007669"/>
    <property type="project" value="UniProtKB-KW"/>
</dbReference>
<comment type="pathway">
    <text evidence="1">Amino-acid biosynthesis; L-arginine biosynthesis; N(2)-acetyl-L-ornithine from L-glutamate: step 2/4.</text>
</comment>
<evidence type="ECO:0000313" key="20">
    <source>
        <dbReference type="Proteomes" id="UP001226084"/>
    </source>
</evidence>
<dbReference type="Gene3D" id="3.40.1160.10">
    <property type="entry name" value="Acetylglutamate kinase-like"/>
    <property type="match status" value="1"/>
</dbReference>
<evidence type="ECO:0000256" key="14">
    <source>
        <dbReference type="PIRSR" id="PIRSR036441-50"/>
    </source>
</evidence>
<keyword evidence="8 19" id="KW-0418">Kinase</keyword>
<dbReference type="AlphaFoldDB" id="A0AAP5AHU3"/>
<sequence length="465" mass="51339">MTPSWPPTDGTPTAATAARDDTEMPSSLQPHRQTRQTIVRLLSSMASAKEISQYLKRFSQVDAKRFAVVKVGGAVLRDDLDALTSSLSFLQEVGLTPIVLHGAGPQLDAELSAAGIVKQTVNGLRVTSPEGLGIVRRVFQASNLQLVEALQQNGARATSITGGVFEAEYLDQDTYGLVGEVKKVNLAPIEASLRAGSIPVITSLGETRCGQILNVNADFAANELVQELQPYKIIFLTGTGGLLDEEGRVIDSINLSTEYDQLMQQPWIHGGMRVKIEQIKDLLDRLPLESSVSITRPADLAKELFTHKGSGTLVRKGEKVLRATAWSELDLPRLKGLIESSFGRTLVPDYFDKTRLLRAYVSENYRAAVILTDEAEGVYLDKFAVLDDAQGEGLGRAVWNVMLEETPQLFWRSRHGNPINHFYYAESDGCYKQDHWKVFWFGADGFDRIRTYVDHCAKRTPSLEG</sequence>
<name>A0AAP5AHU3_9GAMM</name>
<feature type="site" description="Transition state stabilizer" evidence="15">
    <location>
        <position position="70"/>
    </location>
</feature>
<dbReference type="GO" id="GO:0005524">
    <property type="term" value="F:ATP binding"/>
    <property type="evidence" value="ECO:0007669"/>
    <property type="project" value="UniProtKB-KW"/>
</dbReference>
<dbReference type="Pfam" id="PF04768">
    <property type="entry name" value="NAT"/>
    <property type="match status" value="1"/>
</dbReference>
<feature type="compositionally biased region" description="Polar residues" evidence="16">
    <location>
        <begin position="24"/>
        <end position="33"/>
    </location>
</feature>
<dbReference type="FunFam" id="3.40.1160.10:FF:000046">
    <property type="entry name" value="N-acetylglutamate kinase / N-acetylglutamate synthase"/>
    <property type="match status" value="1"/>
</dbReference>
<dbReference type="SUPFAM" id="SSF53633">
    <property type="entry name" value="Carbamate kinase-like"/>
    <property type="match status" value="1"/>
</dbReference>
<comment type="caution">
    <text evidence="19">The sequence shown here is derived from an EMBL/GenBank/DDBJ whole genome shotgun (WGS) entry which is preliminary data.</text>
</comment>
<evidence type="ECO:0000256" key="9">
    <source>
        <dbReference type="ARBA" id="ARBA00022840"/>
    </source>
</evidence>
<dbReference type="EMBL" id="JAUTAS010000001">
    <property type="protein sequence ID" value="MDQ1108143.1"/>
    <property type="molecule type" value="Genomic_DNA"/>
</dbReference>
<dbReference type="CDD" id="cd04264">
    <property type="entry name" value="DUF619-NAGS"/>
    <property type="match status" value="1"/>
</dbReference>
<dbReference type="PIRSF" id="PIRSF036441">
    <property type="entry name" value="NAGK_DUF619"/>
    <property type="match status" value="1"/>
</dbReference>
<dbReference type="PANTHER" id="PTHR23342">
    <property type="entry name" value="N-ACETYLGLUTAMATE SYNTHASE"/>
    <property type="match status" value="1"/>
</dbReference>
<dbReference type="GO" id="GO:0003991">
    <property type="term" value="F:acetylglutamate kinase activity"/>
    <property type="evidence" value="ECO:0007669"/>
    <property type="project" value="UniProtKB-EC"/>
</dbReference>
<dbReference type="GO" id="GO:0004042">
    <property type="term" value="F:L-glutamate N-acetyltransferase activity"/>
    <property type="evidence" value="ECO:0007669"/>
    <property type="project" value="TreeGrafter"/>
</dbReference>
<evidence type="ECO:0000259" key="18">
    <source>
        <dbReference type="PROSITE" id="PS51731"/>
    </source>
</evidence>
<evidence type="ECO:0000259" key="17">
    <source>
        <dbReference type="PROSITE" id="PS51186"/>
    </source>
</evidence>
<evidence type="ECO:0000256" key="10">
    <source>
        <dbReference type="ARBA" id="ARBA00030178"/>
    </source>
</evidence>
<evidence type="ECO:0000256" key="8">
    <source>
        <dbReference type="ARBA" id="ARBA00022777"/>
    </source>
</evidence>
<evidence type="ECO:0000256" key="5">
    <source>
        <dbReference type="ARBA" id="ARBA00022605"/>
    </source>
</evidence>
<dbReference type="CDD" id="cd04252">
    <property type="entry name" value="AAK_NAGK-fArgBP"/>
    <property type="match status" value="1"/>
</dbReference>
<evidence type="ECO:0000256" key="3">
    <source>
        <dbReference type="ARBA" id="ARBA00021197"/>
    </source>
</evidence>
<keyword evidence="19" id="KW-0012">Acyltransferase</keyword>
<gene>
    <name evidence="19" type="ORF">QE424_001302</name>
</gene>
<feature type="domain" description="N-acetyltransferase" evidence="18">
    <location>
        <begin position="318"/>
        <end position="464"/>
    </location>
</feature>
<accession>A0AAP5AHU3</accession>
<proteinExistence type="inferred from homology"/>
<keyword evidence="9" id="KW-0067">ATP-binding</keyword>
<feature type="domain" description="N-acetyltransferase" evidence="17">
    <location>
        <begin position="321"/>
        <end position="465"/>
    </location>
</feature>
<keyword evidence="7" id="KW-0547">Nucleotide-binding</keyword>
<dbReference type="InterPro" id="IPR001048">
    <property type="entry name" value="Asp/Glu/Uridylate_kinase"/>
</dbReference>
<dbReference type="SUPFAM" id="SSF55729">
    <property type="entry name" value="Acyl-CoA N-acyltransferases (Nat)"/>
    <property type="match status" value="1"/>
</dbReference>
<dbReference type="InterPro" id="IPR016181">
    <property type="entry name" value="Acyl_CoA_acyltransferase"/>
</dbReference>
<feature type="binding site" evidence="14">
    <location>
        <position position="214"/>
    </location>
    <ligand>
        <name>substrate</name>
    </ligand>
</feature>
<reference evidence="19" key="1">
    <citation type="submission" date="2023-07" db="EMBL/GenBank/DDBJ databases">
        <title>Functional and genomic diversity of the sorghum phyllosphere microbiome.</title>
        <authorList>
            <person name="Shade A."/>
        </authorList>
    </citation>
    <scope>NUCLEOTIDE SEQUENCE</scope>
    <source>
        <strain evidence="19">SORGH_AS_0457</strain>
    </source>
</reference>
<dbReference type="NCBIfam" id="NF003386">
    <property type="entry name" value="PRK04531.1-1"/>
    <property type="match status" value="1"/>
</dbReference>
<dbReference type="Gene3D" id="3.40.630.30">
    <property type="match status" value="1"/>
</dbReference>
<dbReference type="EC" id="2.7.2.8" evidence="2"/>
<organism evidence="19 20">
    <name type="scientific">Stenotrophomonas rhizophila</name>
    <dbReference type="NCBI Taxonomy" id="216778"/>
    <lineage>
        <taxon>Bacteria</taxon>
        <taxon>Pseudomonadati</taxon>
        <taxon>Pseudomonadota</taxon>
        <taxon>Gammaproteobacteria</taxon>
        <taxon>Lysobacterales</taxon>
        <taxon>Lysobacteraceae</taxon>
        <taxon>Stenotrophomonas</taxon>
    </lineage>
</organism>
<dbReference type="InterPro" id="IPR011242">
    <property type="entry name" value="ArgB_GNAT"/>
</dbReference>
<dbReference type="PANTHER" id="PTHR23342:SF0">
    <property type="entry name" value="N-ACETYLGLUTAMATE SYNTHASE, MITOCHONDRIAL"/>
    <property type="match status" value="1"/>
</dbReference>
<evidence type="ECO:0000256" key="6">
    <source>
        <dbReference type="ARBA" id="ARBA00022679"/>
    </source>
</evidence>
<dbReference type="Pfam" id="PF00696">
    <property type="entry name" value="AA_kinase"/>
    <property type="match status" value="1"/>
</dbReference>
<feature type="compositionally biased region" description="Low complexity" evidence="16">
    <location>
        <begin position="7"/>
        <end position="17"/>
    </location>
</feature>
<evidence type="ECO:0000313" key="19">
    <source>
        <dbReference type="EMBL" id="MDQ1108143.1"/>
    </source>
</evidence>
<evidence type="ECO:0000256" key="12">
    <source>
        <dbReference type="ARBA" id="ARBA00048141"/>
    </source>
</evidence>
<feature type="binding site" evidence="14">
    <location>
        <position position="125"/>
    </location>
    <ligand>
        <name>substrate</name>
    </ligand>
</feature>
<dbReference type="InterPro" id="IPR036393">
    <property type="entry name" value="AceGlu_kinase-like_sf"/>
</dbReference>
<dbReference type="InterPro" id="IPR000182">
    <property type="entry name" value="GNAT_dom"/>
</dbReference>
<protein>
    <recommendedName>
        <fullName evidence="3">Acetylglutamate kinase</fullName>
        <ecNumber evidence="2">2.7.2.8</ecNumber>
    </recommendedName>
    <alternativeName>
        <fullName evidence="10">N-acetyl-L-glutamate 5-phosphotransferase</fullName>
    </alternativeName>
    <alternativeName>
        <fullName evidence="11">NAG kinase</fullName>
    </alternativeName>
</protein>
<dbReference type="PROSITE" id="PS51731">
    <property type="entry name" value="GNAT_NAGS"/>
    <property type="match status" value="1"/>
</dbReference>
<evidence type="ECO:0000256" key="1">
    <source>
        <dbReference type="ARBA" id="ARBA00004828"/>
    </source>
</evidence>
<evidence type="ECO:0000256" key="16">
    <source>
        <dbReference type="SAM" id="MobiDB-lite"/>
    </source>
</evidence>
<dbReference type="InterPro" id="IPR006855">
    <property type="entry name" value="Vertebrate-like_GNAT_dom"/>
</dbReference>
<evidence type="ECO:0000256" key="15">
    <source>
        <dbReference type="PIRSR" id="PIRSR036441-51"/>
    </source>
</evidence>
<evidence type="ECO:0000256" key="2">
    <source>
        <dbReference type="ARBA" id="ARBA00013065"/>
    </source>
</evidence>
<keyword evidence="5" id="KW-0028">Amino-acid biosynthesis</keyword>
<dbReference type="PROSITE" id="PS51186">
    <property type="entry name" value="GNAT"/>
    <property type="match status" value="1"/>
</dbReference>
<dbReference type="InterPro" id="IPR004662">
    <property type="entry name" value="AcgluKinase_fam"/>
</dbReference>
<evidence type="ECO:0000256" key="13">
    <source>
        <dbReference type="ARBA" id="ARBA00061305"/>
    </source>
</evidence>
<dbReference type="Proteomes" id="UP001226084">
    <property type="component" value="Unassembled WGS sequence"/>
</dbReference>
<feature type="binding site" evidence="14">
    <location>
        <begin position="103"/>
        <end position="104"/>
    </location>
    <ligand>
        <name>substrate</name>
    </ligand>
</feature>
<feature type="region of interest" description="Disordered" evidence="16">
    <location>
        <begin position="1"/>
        <end position="33"/>
    </location>
</feature>
<keyword evidence="4" id="KW-0055">Arginine biosynthesis</keyword>